<evidence type="ECO:0000313" key="12">
    <source>
        <dbReference type="Proteomes" id="UP000254720"/>
    </source>
</evidence>
<gene>
    <name evidence="10" type="primary">plsX</name>
    <name evidence="11" type="ORF">C8D86_10613</name>
</gene>
<dbReference type="HAMAP" id="MF_00019">
    <property type="entry name" value="PlsX"/>
    <property type="match status" value="1"/>
</dbReference>
<organism evidence="11 12">
    <name type="scientific">Aquicella lusitana</name>
    <dbReference type="NCBI Taxonomy" id="254246"/>
    <lineage>
        <taxon>Bacteria</taxon>
        <taxon>Pseudomonadati</taxon>
        <taxon>Pseudomonadota</taxon>
        <taxon>Gammaproteobacteria</taxon>
        <taxon>Legionellales</taxon>
        <taxon>Coxiellaceae</taxon>
        <taxon>Aquicella</taxon>
    </lineage>
</organism>
<keyword evidence="4 10" id="KW-0808">Transferase</keyword>
<dbReference type="GO" id="GO:0008654">
    <property type="term" value="P:phospholipid biosynthetic process"/>
    <property type="evidence" value="ECO:0007669"/>
    <property type="project" value="UniProtKB-KW"/>
</dbReference>
<keyword evidence="2 10" id="KW-0963">Cytoplasm</keyword>
<keyword evidence="11" id="KW-0012">Acyltransferase</keyword>
<sequence>MTRIIIAIDAMGGDHGPPVTVPASLEALAKYPDLHLILVGDQAVLQRALQSRSYDNQRLTIQHASQQVEMDELPSQALRTKKDSSMRVAINLVKEGRAQACVSAGNTGALMATARFVLKTLPGIDRPAIVSTFPTMNPAKNMRMLDLGANVDSSAEHLVQFAVMGSVLASAVDNIENPKVYLLNIGEEEIKGNEQVKQTAQLLTTLSAINYAGYIEGDVIYQGDADVVVCDGFVGNVTLKTTEGVAIFIGKLIKEAFMRNLFTKLAGLMVKPVLKAFVKRIDPARYNGATFIGLQGTVIKSHGGAKSQAFMHAIEEAMIGVEKNVPERIRHEVERLLKNPSLHSESE</sequence>
<evidence type="ECO:0000256" key="7">
    <source>
        <dbReference type="ARBA" id="ARBA00023264"/>
    </source>
</evidence>
<evidence type="ECO:0000256" key="6">
    <source>
        <dbReference type="ARBA" id="ARBA00023209"/>
    </source>
</evidence>
<evidence type="ECO:0000256" key="4">
    <source>
        <dbReference type="ARBA" id="ARBA00022679"/>
    </source>
</evidence>
<comment type="pathway">
    <text evidence="10">Lipid metabolism; phospholipid metabolism.</text>
</comment>
<dbReference type="PANTHER" id="PTHR30100:SF1">
    <property type="entry name" value="PHOSPHATE ACYLTRANSFERASE"/>
    <property type="match status" value="1"/>
</dbReference>
<comment type="similarity">
    <text evidence="10">Belongs to the PlsX family.</text>
</comment>
<dbReference type="UniPathway" id="UPA00085"/>
<evidence type="ECO:0000313" key="11">
    <source>
        <dbReference type="EMBL" id="RDI46009.1"/>
    </source>
</evidence>
<dbReference type="Gene3D" id="3.40.718.10">
    <property type="entry name" value="Isopropylmalate Dehydrogenase"/>
    <property type="match status" value="1"/>
</dbReference>
<dbReference type="GO" id="GO:0043811">
    <property type="term" value="F:phosphate:acyl-[acyl carrier protein] acyltransferase activity"/>
    <property type="evidence" value="ECO:0007669"/>
    <property type="project" value="UniProtKB-UniRule"/>
</dbReference>
<keyword evidence="5 10" id="KW-0443">Lipid metabolism</keyword>
<dbReference type="GO" id="GO:0006633">
    <property type="term" value="P:fatty acid biosynthetic process"/>
    <property type="evidence" value="ECO:0007669"/>
    <property type="project" value="UniProtKB-UniRule"/>
</dbReference>
<comment type="subcellular location">
    <subcellularLocation>
        <location evidence="10">Cytoplasm</location>
    </subcellularLocation>
    <text evidence="10">Associated with the membrane possibly through PlsY.</text>
</comment>
<reference evidence="11 12" key="1">
    <citation type="submission" date="2018-07" db="EMBL/GenBank/DDBJ databases">
        <title>Genomic Encyclopedia of Type Strains, Phase IV (KMG-IV): sequencing the most valuable type-strain genomes for metagenomic binning, comparative biology and taxonomic classification.</title>
        <authorList>
            <person name="Goeker M."/>
        </authorList>
    </citation>
    <scope>NUCLEOTIDE SEQUENCE [LARGE SCALE GENOMIC DNA]</scope>
    <source>
        <strain evidence="11 12">DSM 16500</strain>
    </source>
</reference>
<keyword evidence="12" id="KW-1185">Reference proteome</keyword>
<accession>A0A370GRH8</accession>
<comment type="subunit">
    <text evidence="9 10">Homodimer. Probably interacts with PlsY.</text>
</comment>
<comment type="caution">
    <text evidence="11">The sequence shown here is derived from an EMBL/GenBank/DDBJ whole genome shotgun (WGS) entry which is preliminary data.</text>
</comment>
<dbReference type="PANTHER" id="PTHR30100">
    <property type="entry name" value="FATTY ACID/PHOSPHOLIPID SYNTHESIS PROTEIN PLSX"/>
    <property type="match status" value="1"/>
</dbReference>
<dbReference type="OrthoDB" id="9806408at2"/>
<proteinExistence type="inferred from homology"/>
<protein>
    <recommendedName>
        <fullName evidence="8 10">Phosphate acyltransferase</fullName>
        <ecNumber evidence="8 10">2.3.1.274</ecNumber>
    </recommendedName>
    <alternativeName>
        <fullName evidence="10">Acyl-ACP phosphotransacylase</fullName>
    </alternativeName>
    <alternativeName>
        <fullName evidence="10">Acyl-[acyl-carrier-protein]--phosphate acyltransferase</fullName>
    </alternativeName>
    <alternativeName>
        <fullName evidence="10">Phosphate-acyl-ACP acyltransferase</fullName>
    </alternativeName>
</protein>
<dbReference type="EMBL" id="QQAX01000006">
    <property type="protein sequence ID" value="RDI46009.1"/>
    <property type="molecule type" value="Genomic_DNA"/>
</dbReference>
<dbReference type="RefSeq" id="WP_114833908.1">
    <property type="nucleotide sequence ID" value="NZ_LR699114.1"/>
</dbReference>
<dbReference type="GO" id="GO:0005737">
    <property type="term" value="C:cytoplasm"/>
    <property type="evidence" value="ECO:0007669"/>
    <property type="project" value="UniProtKB-SubCell"/>
</dbReference>
<dbReference type="InterPro" id="IPR012281">
    <property type="entry name" value="Phospholipid_synth_PlsX-like"/>
</dbReference>
<evidence type="ECO:0000256" key="1">
    <source>
        <dbReference type="ARBA" id="ARBA00001232"/>
    </source>
</evidence>
<dbReference type="EC" id="2.3.1.274" evidence="8 10"/>
<dbReference type="NCBIfam" id="TIGR00182">
    <property type="entry name" value="plsX"/>
    <property type="match status" value="1"/>
</dbReference>
<dbReference type="InterPro" id="IPR003664">
    <property type="entry name" value="FA_synthesis"/>
</dbReference>
<name>A0A370GRH8_9COXI</name>
<comment type="catalytic activity">
    <reaction evidence="1 10">
        <text>a fatty acyl-[ACP] + phosphate = an acyl phosphate + holo-[ACP]</text>
        <dbReference type="Rhea" id="RHEA:42292"/>
        <dbReference type="Rhea" id="RHEA-COMP:9685"/>
        <dbReference type="Rhea" id="RHEA-COMP:14125"/>
        <dbReference type="ChEBI" id="CHEBI:43474"/>
        <dbReference type="ChEBI" id="CHEBI:59918"/>
        <dbReference type="ChEBI" id="CHEBI:64479"/>
        <dbReference type="ChEBI" id="CHEBI:138651"/>
        <dbReference type="EC" id="2.3.1.274"/>
    </reaction>
</comment>
<evidence type="ECO:0000256" key="9">
    <source>
        <dbReference type="ARBA" id="ARBA00046608"/>
    </source>
</evidence>
<dbReference type="PIRSF" id="PIRSF002465">
    <property type="entry name" value="Phsphlp_syn_PlsX"/>
    <property type="match status" value="1"/>
</dbReference>
<evidence type="ECO:0000256" key="3">
    <source>
        <dbReference type="ARBA" id="ARBA00022516"/>
    </source>
</evidence>
<dbReference type="AlphaFoldDB" id="A0A370GRH8"/>
<dbReference type="SUPFAM" id="SSF53659">
    <property type="entry name" value="Isocitrate/Isopropylmalate dehydrogenase-like"/>
    <property type="match status" value="1"/>
</dbReference>
<evidence type="ECO:0000256" key="10">
    <source>
        <dbReference type="HAMAP-Rule" id="MF_00019"/>
    </source>
</evidence>
<evidence type="ECO:0000256" key="5">
    <source>
        <dbReference type="ARBA" id="ARBA00023098"/>
    </source>
</evidence>
<keyword evidence="3 10" id="KW-0444">Lipid biosynthesis</keyword>
<evidence type="ECO:0000256" key="8">
    <source>
        <dbReference type="ARBA" id="ARBA00024069"/>
    </source>
</evidence>
<keyword evidence="6 10" id="KW-0594">Phospholipid biosynthesis</keyword>
<keyword evidence="7 10" id="KW-1208">Phospholipid metabolism</keyword>
<evidence type="ECO:0000256" key="2">
    <source>
        <dbReference type="ARBA" id="ARBA00022490"/>
    </source>
</evidence>
<dbReference type="Proteomes" id="UP000254720">
    <property type="component" value="Unassembled WGS sequence"/>
</dbReference>
<comment type="function">
    <text evidence="10">Catalyzes the reversible formation of acyl-phosphate (acyl-PO(4)) from acyl-[acyl-carrier-protein] (acyl-ACP). This enzyme utilizes acyl-ACP as fatty acyl donor, but not acyl-CoA.</text>
</comment>
<dbReference type="Pfam" id="PF02504">
    <property type="entry name" value="FA_synthesis"/>
    <property type="match status" value="1"/>
</dbReference>